<accession>A0A4Y2UFC5</accession>
<gene>
    <name evidence="1" type="ORF">AVEN_231719_1</name>
</gene>
<organism evidence="1 2">
    <name type="scientific">Araneus ventricosus</name>
    <name type="common">Orbweaver spider</name>
    <name type="synonym">Epeira ventricosa</name>
    <dbReference type="NCBI Taxonomy" id="182803"/>
    <lineage>
        <taxon>Eukaryota</taxon>
        <taxon>Metazoa</taxon>
        <taxon>Ecdysozoa</taxon>
        <taxon>Arthropoda</taxon>
        <taxon>Chelicerata</taxon>
        <taxon>Arachnida</taxon>
        <taxon>Araneae</taxon>
        <taxon>Araneomorphae</taxon>
        <taxon>Entelegynae</taxon>
        <taxon>Araneoidea</taxon>
        <taxon>Araneidae</taxon>
        <taxon>Araneus</taxon>
    </lineage>
</organism>
<sequence>MTDDACAFIALSSPLRMSKIGSAYRTKLLPQALYALLIFTEIMRTNNLVSQILVDNNKDPVSDDFKGGKAVHGTPGNFHAVRDFIHLQC</sequence>
<evidence type="ECO:0000313" key="1">
    <source>
        <dbReference type="EMBL" id="GBO10227.1"/>
    </source>
</evidence>
<reference evidence="1 2" key="1">
    <citation type="journal article" date="2019" name="Sci. Rep.">
        <title>Orb-weaving spider Araneus ventricosus genome elucidates the spidroin gene catalogue.</title>
        <authorList>
            <person name="Kono N."/>
            <person name="Nakamura H."/>
            <person name="Ohtoshi R."/>
            <person name="Moran D.A.P."/>
            <person name="Shinohara A."/>
            <person name="Yoshida Y."/>
            <person name="Fujiwara M."/>
            <person name="Mori M."/>
            <person name="Tomita M."/>
            <person name="Arakawa K."/>
        </authorList>
    </citation>
    <scope>NUCLEOTIDE SEQUENCE [LARGE SCALE GENOMIC DNA]</scope>
</reference>
<dbReference type="EMBL" id="BGPR01035412">
    <property type="protein sequence ID" value="GBO10227.1"/>
    <property type="molecule type" value="Genomic_DNA"/>
</dbReference>
<comment type="caution">
    <text evidence="1">The sequence shown here is derived from an EMBL/GenBank/DDBJ whole genome shotgun (WGS) entry which is preliminary data.</text>
</comment>
<keyword evidence="2" id="KW-1185">Reference proteome</keyword>
<dbReference type="Proteomes" id="UP000499080">
    <property type="component" value="Unassembled WGS sequence"/>
</dbReference>
<protein>
    <submittedName>
        <fullName evidence="1">Uncharacterized protein</fullName>
    </submittedName>
</protein>
<evidence type="ECO:0000313" key="2">
    <source>
        <dbReference type="Proteomes" id="UP000499080"/>
    </source>
</evidence>
<name>A0A4Y2UFC5_ARAVE</name>
<dbReference type="AlphaFoldDB" id="A0A4Y2UFC5"/>
<proteinExistence type="predicted"/>